<feature type="region of interest" description="Disordered" evidence="6">
    <location>
        <begin position="1178"/>
        <end position="1211"/>
    </location>
</feature>
<dbReference type="CDD" id="cd19481">
    <property type="entry name" value="RecA-like_protease"/>
    <property type="match status" value="1"/>
</dbReference>
<dbReference type="SUPFAM" id="SSF52540">
    <property type="entry name" value="P-loop containing nucleoside triphosphate hydrolases"/>
    <property type="match status" value="1"/>
</dbReference>
<feature type="compositionally biased region" description="Basic and acidic residues" evidence="6">
    <location>
        <begin position="1199"/>
        <end position="1211"/>
    </location>
</feature>
<feature type="compositionally biased region" description="Polar residues" evidence="6">
    <location>
        <begin position="828"/>
        <end position="837"/>
    </location>
</feature>
<dbReference type="GO" id="GO:0005524">
    <property type="term" value="F:ATP binding"/>
    <property type="evidence" value="ECO:0007669"/>
    <property type="project" value="UniProtKB-KW"/>
</dbReference>
<dbReference type="InterPro" id="IPR051701">
    <property type="entry name" value="Mito_OM_Translocase_MSP1"/>
</dbReference>
<evidence type="ECO:0000313" key="9">
    <source>
        <dbReference type="Proteomes" id="UP000799750"/>
    </source>
</evidence>
<proteinExistence type="predicted"/>
<feature type="compositionally biased region" description="Basic and acidic residues" evidence="6">
    <location>
        <begin position="57"/>
        <end position="68"/>
    </location>
</feature>
<evidence type="ECO:0000256" key="1">
    <source>
        <dbReference type="ARBA" id="ARBA00004572"/>
    </source>
</evidence>
<dbReference type="Pfam" id="PF17862">
    <property type="entry name" value="AAA_lid_3"/>
    <property type="match status" value="1"/>
</dbReference>
<comment type="subcellular location">
    <subcellularLocation>
        <location evidence="1">Mitochondrion outer membrane</location>
        <topology evidence="1">Single-pass membrane protein</topology>
    </subcellularLocation>
</comment>
<feature type="region of interest" description="Disordered" evidence="6">
    <location>
        <begin position="533"/>
        <end position="564"/>
    </location>
</feature>
<evidence type="ECO:0000256" key="2">
    <source>
        <dbReference type="ARBA" id="ARBA00022741"/>
    </source>
</evidence>
<keyword evidence="3" id="KW-0472">Membrane</keyword>
<dbReference type="InterPro" id="IPR003959">
    <property type="entry name" value="ATPase_AAA_core"/>
</dbReference>
<dbReference type="GO" id="GO:0005741">
    <property type="term" value="C:mitochondrial outer membrane"/>
    <property type="evidence" value="ECO:0007669"/>
    <property type="project" value="UniProtKB-SubCell"/>
</dbReference>
<keyword evidence="9" id="KW-1185">Reference proteome</keyword>
<dbReference type="Proteomes" id="UP000799750">
    <property type="component" value="Unassembled WGS sequence"/>
</dbReference>
<reference evidence="8" key="1">
    <citation type="journal article" date="2020" name="Stud. Mycol.">
        <title>101 Dothideomycetes genomes: a test case for predicting lifestyles and emergence of pathogens.</title>
        <authorList>
            <person name="Haridas S."/>
            <person name="Albert R."/>
            <person name="Binder M."/>
            <person name="Bloem J."/>
            <person name="Labutti K."/>
            <person name="Salamov A."/>
            <person name="Andreopoulos B."/>
            <person name="Baker S."/>
            <person name="Barry K."/>
            <person name="Bills G."/>
            <person name="Bluhm B."/>
            <person name="Cannon C."/>
            <person name="Castanera R."/>
            <person name="Culley D."/>
            <person name="Daum C."/>
            <person name="Ezra D."/>
            <person name="Gonzalez J."/>
            <person name="Henrissat B."/>
            <person name="Kuo A."/>
            <person name="Liang C."/>
            <person name="Lipzen A."/>
            <person name="Lutzoni F."/>
            <person name="Magnuson J."/>
            <person name="Mondo S."/>
            <person name="Nolan M."/>
            <person name="Ohm R."/>
            <person name="Pangilinan J."/>
            <person name="Park H.-J."/>
            <person name="Ramirez L."/>
            <person name="Alfaro M."/>
            <person name="Sun H."/>
            <person name="Tritt A."/>
            <person name="Yoshinaga Y."/>
            <person name="Zwiers L.-H."/>
            <person name="Turgeon B."/>
            <person name="Goodwin S."/>
            <person name="Spatafora J."/>
            <person name="Crous P."/>
            <person name="Grigoriev I."/>
        </authorList>
    </citation>
    <scope>NUCLEOTIDE SEQUENCE</scope>
    <source>
        <strain evidence="8">CBS 269.34</strain>
    </source>
</reference>
<keyword evidence="5" id="KW-0496">Mitochondrion</keyword>
<keyword evidence="2" id="KW-0547">Nucleotide-binding</keyword>
<dbReference type="OrthoDB" id="39734at2759"/>
<evidence type="ECO:0000256" key="5">
    <source>
        <dbReference type="ARBA" id="ARBA00023128"/>
    </source>
</evidence>
<dbReference type="Pfam" id="PF00004">
    <property type="entry name" value="AAA"/>
    <property type="match status" value="1"/>
</dbReference>
<feature type="compositionally biased region" description="Low complexity" evidence="6">
    <location>
        <begin position="39"/>
        <end position="48"/>
    </location>
</feature>
<dbReference type="InterPro" id="IPR041569">
    <property type="entry name" value="AAA_lid_3"/>
</dbReference>
<keyword evidence="3" id="KW-1000">Mitochondrion outer membrane</keyword>
<feature type="region of interest" description="Disordered" evidence="6">
    <location>
        <begin position="1099"/>
        <end position="1139"/>
    </location>
</feature>
<dbReference type="GO" id="GO:0016887">
    <property type="term" value="F:ATP hydrolysis activity"/>
    <property type="evidence" value="ECO:0007669"/>
    <property type="project" value="InterPro"/>
</dbReference>
<dbReference type="PANTHER" id="PTHR45644">
    <property type="entry name" value="AAA ATPASE, PUTATIVE (AFU_ORTHOLOGUE AFUA_2G12920)-RELATED-RELATED"/>
    <property type="match status" value="1"/>
</dbReference>
<dbReference type="Pfam" id="PF24581">
    <property type="entry name" value="DUF7608"/>
    <property type="match status" value="1"/>
</dbReference>
<evidence type="ECO:0000256" key="6">
    <source>
        <dbReference type="SAM" id="MobiDB-lite"/>
    </source>
</evidence>
<dbReference type="AlphaFoldDB" id="A0A6A6R0C8"/>
<organism evidence="8 9">
    <name type="scientific">Lophium mytilinum</name>
    <dbReference type="NCBI Taxonomy" id="390894"/>
    <lineage>
        <taxon>Eukaryota</taxon>
        <taxon>Fungi</taxon>
        <taxon>Dikarya</taxon>
        <taxon>Ascomycota</taxon>
        <taxon>Pezizomycotina</taxon>
        <taxon>Dothideomycetes</taxon>
        <taxon>Pleosporomycetidae</taxon>
        <taxon>Mytilinidiales</taxon>
        <taxon>Mytilinidiaceae</taxon>
        <taxon>Lophium</taxon>
    </lineage>
</organism>
<feature type="domain" description="AAA+ ATPase" evidence="7">
    <location>
        <begin position="904"/>
        <end position="1038"/>
    </location>
</feature>
<evidence type="ECO:0000259" key="7">
    <source>
        <dbReference type="SMART" id="SM00382"/>
    </source>
</evidence>
<dbReference type="Gene3D" id="1.10.8.60">
    <property type="match status" value="1"/>
</dbReference>
<evidence type="ECO:0000313" key="8">
    <source>
        <dbReference type="EMBL" id="KAF2497976.1"/>
    </source>
</evidence>
<dbReference type="PANTHER" id="PTHR45644:SF56">
    <property type="entry name" value="AAA ATPASE, PUTATIVE (AFU_ORTHOLOGUE AFUA_2G12920)-RELATED"/>
    <property type="match status" value="1"/>
</dbReference>
<feature type="compositionally biased region" description="Acidic residues" evidence="6">
    <location>
        <begin position="387"/>
        <end position="400"/>
    </location>
</feature>
<dbReference type="Gene3D" id="3.40.50.300">
    <property type="entry name" value="P-loop containing nucleotide triphosphate hydrolases"/>
    <property type="match status" value="1"/>
</dbReference>
<evidence type="ECO:0000256" key="3">
    <source>
        <dbReference type="ARBA" id="ARBA00022787"/>
    </source>
</evidence>
<protein>
    <submittedName>
        <fullName evidence="8">AAA-domain-containing protein</fullName>
    </submittedName>
</protein>
<name>A0A6A6R0C8_9PEZI</name>
<sequence length="1211" mass="133926">MHAVAWRTLRSASRSRSPARIVSGRRYPLPPRNRHFHNTSSAAQTSTPPTDPQNPTVERDGEPEKAREPAAAAVPEGVSQDAATSEDPDIIAKKLQKAKESVRHYGSALKRSQRHNRSQELPPVHLPKWFLRRNVVLSEEHGWSMEEVKSLKTLLSHCSLRVTDRRTGELYAKFAFFTPTLRILNIMYDITALWRSIAAETRPEAIGAETKQKIRNLMESAEKEAGVIPKDTDFSTTGGYERGFKNTWDLSEKYIKQVHDNTKKWNKFSHFDVIADLHYLIEAEIKATIAACLFTVQPETGASFPSAKTNLLLHCPAEGSEHFLSAVVQSMATEFGADVVSIDAQDLAELAGGYMGDSPDPMSQSIRSLGYDTYRMKSDLQESMEFLEENEEAQEDDEAPESSPPALGFPTGKPLSSGKGNMVPGAVHFIDIQGLTKSPIFRALASAGTGGGRERGVFAPASGSPRTSSQNEQWEDIKLNTLLEALVDANDDKRSRPSMKRVVKKSVDSPKFQAAAPFFFDSAALQDEKAQKLSVEQPTEATTHGLGTEMNSNNSESAKPPSPFEIDLSSLLAPDVQSRIELKLKEQKLEEKATTQLTSIPERSKIIHIKDIKELGGTQRGSQILTKLQEIVRKRRSEGENTMIIGTTSSTDLMPEYSKAGVRGLQADRENPESYSRTIIVPFFRDTAGQRRMLAGPFVPATKEAKASNWAESSRTMDINLRHIQDMLRCLSPVASRDLADPEHRIKLPFRTSEPNVCQDRVLFFDEVHRIALTAIGIHRSKGDSSQISAAHISLAIQLLDSSDETKFSWVASENKIRAKDGKESKDSTGPTTQQANSKHDLIKSKANKHEKRLLGGVIDPEKINTTFSDVHAPTETIESLRMLTSLSLLRPEAFKYGVLATDKIPGLLLYGPPGTGKTLLAKAVAKESGATVLEVSGSEVYDMYVGEGEKNVRAIFSLARKLSPCVVFIDEADAIFGSRDGGRQRTSHREIINQFLKEWDGMNDLSVFIMVATNRPFDLDDAVLRRLPRRLLVDLPTQLDRKKILDIHLKGEALAKDVNVTELSELTPLYSGSDLKNLVVAAALACVREENEQAAIAMAKSMSESTSDPSTDAAPELESSDQSETPSDRPPQLVPGLKYQFPEKRILHKRHFEKAMQEISASISEDMSSLGAIKKFDEQFGDRRGRKKKSAYGFGTERGADEGAARVRKD</sequence>
<feature type="compositionally biased region" description="Low complexity" evidence="6">
    <location>
        <begin position="10"/>
        <end position="20"/>
    </location>
</feature>
<keyword evidence="4" id="KW-0067">ATP-binding</keyword>
<dbReference type="SMART" id="SM00382">
    <property type="entry name" value="AAA"/>
    <property type="match status" value="1"/>
</dbReference>
<dbReference type="InterPro" id="IPR003960">
    <property type="entry name" value="ATPase_AAA_CS"/>
</dbReference>
<feature type="region of interest" description="Disordered" evidence="6">
    <location>
        <begin position="387"/>
        <end position="420"/>
    </location>
</feature>
<dbReference type="EMBL" id="MU004186">
    <property type="protein sequence ID" value="KAF2497976.1"/>
    <property type="molecule type" value="Genomic_DNA"/>
</dbReference>
<gene>
    <name evidence="8" type="ORF">BU16DRAFT_525545</name>
</gene>
<dbReference type="InterPro" id="IPR003593">
    <property type="entry name" value="AAA+_ATPase"/>
</dbReference>
<evidence type="ECO:0000256" key="4">
    <source>
        <dbReference type="ARBA" id="ARBA00022840"/>
    </source>
</evidence>
<dbReference type="InterPro" id="IPR056027">
    <property type="entry name" value="DUF7608"/>
</dbReference>
<feature type="region of interest" description="Disordered" evidence="6">
    <location>
        <begin position="1"/>
        <end position="89"/>
    </location>
</feature>
<accession>A0A6A6R0C8</accession>
<dbReference type="PROSITE" id="PS00674">
    <property type="entry name" value="AAA"/>
    <property type="match status" value="1"/>
</dbReference>
<feature type="region of interest" description="Disordered" evidence="6">
    <location>
        <begin position="819"/>
        <end position="845"/>
    </location>
</feature>
<dbReference type="InterPro" id="IPR027417">
    <property type="entry name" value="P-loop_NTPase"/>
</dbReference>